<organism evidence="5 6">
    <name type="scientific">Ditylenchus dipsaci</name>
    <dbReference type="NCBI Taxonomy" id="166011"/>
    <lineage>
        <taxon>Eukaryota</taxon>
        <taxon>Metazoa</taxon>
        <taxon>Ecdysozoa</taxon>
        <taxon>Nematoda</taxon>
        <taxon>Chromadorea</taxon>
        <taxon>Rhabditida</taxon>
        <taxon>Tylenchina</taxon>
        <taxon>Tylenchomorpha</taxon>
        <taxon>Sphaerularioidea</taxon>
        <taxon>Anguinidae</taxon>
        <taxon>Anguininae</taxon>
        <taxon>Ditylenchus</taxon>
    </lineage>
</organism>
<dbReference type="PROSITE" id="PS50005">
    <property type="entry name" value="TPR"/>
    <property type="match status" value="1"/>
</dbReference>
<feature type="repeat" description="TPR" evidence="3">
    <location>
        <begin position="65"/>
        <end position="98"/>
    </location>
</feature>
<dbReference type="Proteomes" id="UP000887574">
    <property type="component" value="Unplaced"/>
</dbReference>
<accession>A0A915CQC7</accession>
<feature type="chain" id="PRO_5036926347" evidence="4">
    <location>
        <begin position="30"/>
        <end position="164"/>
    </location>
</feature>
<evidence type="ECO:0000313" key="6">
    <source>
        <dbReference type="WBParaSite" id="jg11080"/>
    </source>
</evidence>
<protein>
    <submittedName>
        <fullName evidence="6">Uncharacterized protein</fullName>
    </submittedName>
</protein>
<dbReference type="Gene3D" id="1.25.40.10">
    <property type="entry name" value="Tetratricopeptide repeat domain"/>
    <property type="match status" value="1"/>
</dbReference>
<evidence type="ECO:0000256" key="3">
    <source>
        <dbReference type="PROSITE-ProRule" id="PRU00339"/>
    </source>
</evidence>
<proteinExistence type="predicted"/>
<sequence>MVLMGCELRFGIAILCLWVSQVGLPQVGCRKLGLPQVGVSQGGITASRVSQVGITQVTDDDLEKANESRDSAAAAFSEGDFTSALQHYTKAIEANPSSAMLFCQTSQVGSPQAQKPMSAIRDCDKAISINPDSAQGYKFVDEPTGCYNLNFRFIVYAQAGIILV</sequence>
<feature type="signal peptide" evidence="4">
    <location>
        <begin position="1"/>
        <end position="29"/>
    </location>
</feature>
<dbReference type="WBParaSite" id="jg11080">
    <property type="protein sequence ID" value="jg11080"/>
    <property type="gene ID" value="jg11080"/>
</dbReference>
<name>A0A915CQC7_9BILA</name>
<evidence type="ECO:0000256" key="1">
    <source>
        <dbReference type="ARBA" id="ARBA00022737"/>
    </source>
</evidence>
<evidence type="ECO:0000256" key="2">
    <source>
        <dbReference type="ARBA" id="ARBA00022803"/>
    </source>
</evidence>
<reference evidence="6" key="1">
    <citation type="submission" date="2022-11" db="UniProtKB">
        <authorList>
            <consortium name="WormBaseParasite"/>
        </authorList>
    </citation>
    <scope>IDENTIFICATION</scope>
</reference>
<dbReference type="GO" id="GO:0030544">
    <property type="term" value="F:Hsp70 protein binding"/>
    <property type="evidence" value="ECO:0007669"/>
    <property type="project" value="TreeGrafter"/>
</dbReference>
<keyword evidence="1" id="KW-0677">Repeat</keyword>
<keyword evidence="2 3" id="KW-0802">TPR repeat</keyword>
<dbReference type="InterPro" id="IPR011990">
    <property type="entry name" value="TPR-like_helical_dom_sf"/>
</dbReference>
<dbReference type="SUPFAM" id="SSF48452">
    <property type="entry name" value="TPR-like"/>
    <property type="match status" value="1"/>
</dbReference>
<evidence type="ECO:0000256" key="4">
    <source>
        <dbReference type="SAM" id="SignalP"/>
    </source>
</evidence>
<dbReference type="PANTHER" id="PTHR45883:SF2">
    <property type="entry name" value="HSC70-INTERACTING PROTEIN"/>
    <property type="match status" value="1"/>
</dbReference>
<keyword evidence="4" id="KW-0732">Signal</keyword>
<keyword evidence="5" id="KW-1185">Reference proteome</keyword>
<dbReference type="AlphaFoldDB" id="A0A915CQC7"/>
<evidence type="ECO:0000313" key="5">
    <source>
        <dbReference type="Proteomes" id="UP000887574"/>
    </source>
</evidence>
<dbReference type="PANTHER" id="PTHR45883">
    <property type="entry name" value="HSC70-INTERACTING PROTEIN"/>
    <property type="match status" value="1"/>
</dbReference>
<dbReference type="InterPro" id="IPR019734">
    <property type="entry name" value="TPR_rpt"/>
</dbReference>